<dbReference type="EMBL" id="LAZR01003764">
    <property type="protein sequence ID" value="KKN14945.1"/>
    <property type="molecule type" value="Genomic_DNA"/>
</dbReference>
<gene>
    <name evidence="2" type="ORF">LCGC14_0991040</name>
</gene>
<reference evidence="2" key="1">
    <citation type="journal article" date="2015" name="Nature">
        <title>Complex archaea that bridge the gap between prokaryotes and eukaryotes.</title>
        <authorList>
            <person name="Spang A."/>
            <person name="Saw J.H."/>
            <person name="Jorgensen S.L."/>
            <person name="Zaremba-Niedzwiedzka K."/>
            <person name="Martijn J."/>
            <person name="Lind A.E."/>
            <person name="van Eijk R."/>
            <person name="Schleper C."/>
            <person name="Guy L."/>
            <person name="Ettema T.J."/>
        </authorList>
    </citation>
    <scope>NUCLEOTIDE SEQUENCE</scope>
</reference>
<name>A0A0F9N5R5_9ZZZZ</name>
<organism evidence="2">
    <name type="scientific">marine sediment metagenome</name>
    <dbReference type="NCBI Taxonomy" id="412755"/>
    <lineage>
        <taxon>unclassified sequences</taxon>
        <taxon>metagenomes</taxon>
        <taxon>ecological metagenomes</taxon>
    </lineage>
</organism>
<comment type="caution">
    <text evidence="2">The sequence shown here is derived from an EMBL/GenBank/DDBJ whole genome shotgun (WGS) entry which is preliminary data.</text>
</comment>
<protein>
    <submittedName>
        <fullName evidence="2">Uncharacterized protein</fullName>
    </submittedName>
</protein>
<evidence type="ECO:0000313" key="2">
    <source>
        <dbReference type="EMBL" id="KKN14945.1"/>
    </source>
</evidence>
<accession>A0A0F9N5R5</accession>
<sequence>MRTIMKMKKDFKGSEDGVTLNLYKKGEEYTVIESLADAQEDTVVRALSDVFVKEIKCAKYEHIEDSEPEESDEKADSPSDADLTGDDPPDDTDGESTDTPDETTTDKPKEGTEPAVPDETPPCDTPGTPPDDNPDLETTTAALDDDGAPILEVPEPPASADISDGADTSADDPSAISPDIILTSSGKPFKRSGSARSALKKQKLTKTHIVIQLDSGGYGLGPKPEGRKRSRG</sequence>
<proteinExistence type="predicted"/>
<dbReference type="AlphaFoldDB" id="A0A0F9N5R5"/>
<feature type="region of interest" description="Disordered" evidence="1">
    <location>
        <begin position="60"/>
        <end position="201"/>
    </location>
</feature>
<evidence type="ECO:0000256" key="1">
    <source>
        <dbReference type="SAM" id="MobiDB-lite"/>
    </source>
</evidence>
<feature type="compositionally biased region" description="Acidic residues" evidence="1">
    <location>
        <begin position="83"/>
        <end position="103"/>
    </location>
</feature>
<feature type="compositionally biased region" description="Pro residues" evidence="1">
    <location>
        <begin position="119"/>
        <end position="131"/>
    </location>
</feature>